<reference evidence="1" key="1">
    <citation type="submission" date="2021-01" db="EMBL/GenBank/DDBJ databases">
        <title>Whole genome shotgun sequence of Rhizocola hellebori NBRC 109834.</title>
        <authorList>
            <person name="Komaki H."/>
            <person name="Tamura T."/>
        </authorList>
    </citation>
    <scope>NUCLEOTIDE SEQUENCE</scope>
    <source>
        <strain evidence="1">NBRC 109834</strain>
    </source>
</reference>
<dbReference type="AlphaFoldDB" id="A0A8J3VDF5"/>
<dbReference type="EMBL" id="BONY01000003">
    <property type="protein sequence ID" value="GIH02665.1"/>
    <property type="molecule type" value="Genomic_DNA"/>
</dbReference>
<comment type="caution">
    <text evidence="1">The sequence shown here is derived from an EMBL/GenBank/DDBJ whole genome shotgun (WGS) entry which is preliminary data.</text>
</comment>
<proteinExistence type="predicted"/>
<gene>
    <name evidence="1" type="ORF">Rhe02_07320</name>
</gene>
<evidence type="ECO:0000313" key="2">
    <source>
        <dbReference type="Proteomes" id="UP000612899"/>
    </source>
</evidence>
<name>A0A8J3VDF5_9ACTN</name>
<dbReference type="Proteomes" id="UP000612899">
    <property type="component" value="Unassembled WGS sequence"/>
</dbReference>
<accession>A0A8J3VDF5</accession>
<organism evidence="1 2">
    <name type="scientific">Rhizocola hellebori</name>
    <dbReference type="NCBI Taxonomy" id="1392758"/>
    <lineage>
        <taxon>Bacteria</taxon>
        <taxon>Bacillati</taxon>
        <taxon>Actinomycetota</taxon>
        <taxon>Actinomycetes</taxon>
        <taxon>Micromonosporales</taxon>
        <taxon>Micromonosporaceae</taxon>
        <taxon>Rhizocola</taxon>
    </lineage>
</organism>
<protein>
    <submittedName>
        <fullName evidence="1">Uncharacterized protein</fullName>
    </submittedName>
</protein>
<keyword evidence="2" id="KW-1185">Reference proteome</keyword>
<sequence>MARFSMSSTVREEELGTVTVMGRPPGETVLEMPMPPSISDDGAPLVTLITADPATGHVGAAGAVHCGRLTVSGA</sequence>
<evidence type="ECO:0000313" key="1">
    <source>
        <dbReference type="EMBL" id="GIH02665.1"/>
    </source>
</evidence>